<dbReference type="EMBL" id="WIJK01000012">
    <property type="protein sequence ID" value="MQQ52412.1"/>
    <property type="molecule type" value="Genomic_DNA"/>
</dbReference>
<reference evidence="2 3" key="1">
    <citation type="submission" date="2019-10" db="EMBL/GenBank/DDBJ databases">
        <title>Streptococcus mitis of the oral and urogenital tracts.</title>
        <authorList>
            <person name="Price T."/>
            <person name="Mores C.R."/>
            <person name="Putonti C."/>
            <person name="Wolfe A.J."/>
        </authorList>
    </citation>
    <scope>NUCLEOTIDE SEQUENCE [LARGE SCALE GENOMIC DNA]</scope>
    <source>
        <strain evidence="2 3">SM16</strain>
    </source>
</reference>
<evidence type="ECO:0008006" key="4">
    <source>
        <dbReference type="Google" id="ProtNLM"/>
    </source>
</evidence>
<proteinExistence type="predicted"/>
<protein>
    <recommendedName>
        <fullName evidence="4">Preprotein translocase subunit SecA</fullName>
    </recommendedName>
</protein>
<keyword evidence="1" id="KW-0812">Transmembrane</keyword>
<keyword evidence="1" id="KW-0472">Membrane</keyword>
<evidence type="ECO:0000313" key="3">
    <source>
        <dbReference type="Proteomes" id="UP000467560"/>
    </source>
</evidence>
<organism evidence="2 3">
    <name type="scientific">Streptococcus mitis</name>
    <dbReference type="NCBI Taxonomy" id="28037"/>
    <lineage>
        <taxon>Bacteria</taxon>
        <taxon>Bacillati</taxon>
        <taxon>Bacillota</taxon>
        <taxon>Bacilli</taxon>
        <taxon>Lactobacillales</taxon>
        <taxon>Streptococcaceae</taxon>
        <taxon>Streptococcus</taxon>
        <taxon>Streptococcus mitis group</taxon>
    </lineage>
</organism>
<feature type="transmembrane region" description="Helical" evidence="1">
    <location>
        <begin position="37"/>
        <end position="63"/>
    </location>
</feature>
<gene>
    <name evidence="2" type="ORF">GEZ89_05460</name>
</gene>
<feature type="transmembrane region" description="Helical" evidence="1">
    <location>
        <begin position="69"/>
        <end position="90"/>
    </location>
</feature>
<evidence type="ECO:0000313" key="2">
    <source>
        <dbReference type="EMBL" id="MQQ52412.1"/>
    </source>
</evidence>
<comment type="caution">
    <text evidence="2">The sequence shown here is derived from an EMBL/GenBank/DDBJ whole genome shotgun (WGS) entry which is preliminary data.</text>
</comment>
<evidence type="ECO:0000256" key="1">
    <source>
        <dbReference type="SAM" id="Phobius"/>
    </source>
</evidence>
<name>A0A7X1RLG2_STRMT</name>
<dbReference type="AlphaFoldDB" id="A0A7X1RLG2"/>
<sequence>MEKLLKFLILAPYFYFFRWQGKVQPGSKYFSVFYYFYWFYMPLAALFSLVFTLFSLVLFNFILQEPRDLARWMIWLLLVLLSLVNDWKIYACLKFMNKLRLEKKKSSLP</sequence>
<dbReference type="Proteomes" id="UP000467560">
    <property type="component" value="Unassembled WGS sequence"/>
</dbReference>
<keyword evidence="1" id="KW-1133">Transmembrane helix</keyword>
<accession>A0A7X1RLG2</accession>